<dbReference type="SMART" id="SM00415">
    <property type="entry name" value="HSF"/>
    <property type="match status" value="1"/>
</dbReference>
<sequence length="131" mass="15438">MMEQGRSSLNSIPSFLSKTYMMVNDHTTDTIISWSSTHRSFVVWIQYDFSKDLLPIFFKHNKFSSFVRQLNTYGFRKVGQEQWEFTNEDFVKDQPNLIKNIYRGDDILAIMCLILIANGRRLLVLVLLLLH</sequence>
<comment type="caution">
    <text evidence="12">The sequence shown here is derived from an EMBL/GenBank/DDBJ whole genome shotgun (WGS) entry which is preliminary data.</text>
</comment>
<evidence type="ECO:0000256" key="9">
    <source>
        <dbReference type="RuleBase" id="RU004020"/>
    </source>
</evidence>
<dbReference type="GO" id="GO:0034605">
    <property type="term" value="P:cellular response to heat"/>
    <property type="evidence" value="ECO:0007669"/>
    <property type="project" value="TreeGrafter"/>
</dbReference>
<evidence type="ECO:0000259" key="11">
    <source>
        <dbReference type="SMART" id="SM00415"/>
    </source>
</evidence>
<dbReference type="GO" id="GO:0005634">
    <property type="term" value="C:nucleus"/>
    <property type="evidence" value="ECO:0007669"/>
    <property type="project" value="UniProtKB-SubCell"/>
</dbReference>
<evidence type="ECO:0000256" key="8">
    <source>
        <dbReference type="ARBA" id="ARBA00023242"/>
    </source>
</evidence>
<evidence type="ECO:0000256" key="3">
    <source>
        <dbReference type="ARBA" id="ARBA00022553"/>
    </source>
</evidence>
<evidence type="ECO:0000256" key="5">
    <source>
        <dbReference type="ARBA" id="ARBA00023016"/>
    </source>
</evidence>
<organism evidence="12 13">
    <name type="scientific">Pisum sativum</name>
    <name type="common">Garden pea</name>
    <name type="synonym">Lathyrus oleraceus</name>
    <dbReference type="NCBI Taxonomy" id="3888"/>
    <lineage>
        <taxon>Eukaryota</taxon>
        <taxon>Viridiplantae</taxon>
        <taxon>Streptophyta</taxon>
        <taxon>Embryophyta</taxon>
        <taxon>Tracheophyta</taxon>
        <taxon>Spermatophyta</taxon>
        <taxon>Magnoliopsida</taxon>
        <taxon>eudicotyledons</taxon>
        <taxon>Gunneridae</taxon>
        <taxon>Pentapetalae</taxon>
        <taxon>rosids</taxon>
        <taxon>fabids</taxon>
        <taxon>Fabales</taxon>
        <taxon>Fabaceae</taxon>
        <taxon>Papilionoideae</taxon>
        <taxon>50 kb inversion clade</taxon>
        <taxon>NPAAA clade</taxon>
        <taxon>Hologalegina</taxon>
        <taxon>IRL clade</taxon>
        <taxon>Fabeae</taxon>
        <taxon>Lathyrus</taxon>
    </lineage>
</organism>
<evidence type="ECO:0000256" key="2">
    <source>
        <dbReference type="ARBA" id="ARBA00011233"/>
    </source>
</evidence>
<comment type="similarity">
    <text evidence="9">Belongs to the HSF family.</text>
</comment>
<gene>
    <name evidence="12" type="ORF">KIW84_041781</name>
</gene>
<dbReference type="FunFam" id="1.10.10.10:FF:000037">
    <property type="entry name" value="Heat stress transcription factor B-4"/>
    <property type="match status" value="1"/>
</dbReference>
<evidence type="ECO:0000313" key="12">
    <source>
        <dbReference type="EMBL" id="KAI5416905.1"/>
    </source>
</evidence>
<keyword evidence="8" id="KW-0539">Nucleus</keyword>
<keyword evidence="10" id="KW-0472">Membrane</keyword>
<keyword evidence="13" id="KW-1185">Reference proteome</keyword>
<keyword evidence="10" id="KW-1133">Transmembrane helix</keyword>
<evidence type="ECO:0000256" key="6">
    <source>
        <dbReference type="ARBA" id="ARBA00023125"/>
    </source>
</evidence>
<dbReference type="Pfam" id="PF00447">
    <property type="entry name" value="HSF_DNA-bind"/>
    <property type="match status" value="1"/>
</dbReference>
<dbReference type="PANTHER" id="PTHR10015:SF161">
    <property type="entry name" value="HEAT STRESS TRANSCRIPTION FACTOR A-4A"/>
    <property type="match status" value="1"/>
</dbReference>
<dbReference type="InterPro" id="IPR036388">
    <property type="entry name" value="WH-like_DNA-bd_sf"/>
</dbReference>
<dbReference type="EMBL" id="JAMSHJ010000004">
    <property type="protein sequence ID" value="KAI5416905.1"/>
    <property type="molecule type" value="Genomic_DNA"/>
</dbReference>
<keyword evidence="5" id="KW-0346">Stress response</keyword>
<dbReference type="InterPro" id="IPR036390">
    <property type="entry name" value="WH_DNA-bd_sf"/>
</dbReference>
<dbReference type="Gene3D" id="1.10.10.10">
    <property type="entry name" value="Winged helix-like DNA-binding domain superfamily/Winged helix DNA-binding domain"/>
    <property type="match status" value="1"/>
</dbReference>
<evidence type="ECO:0000256" key="10">
    <source>
        <dbReference type="SAM" id="Phobius"/>
    </source>
</evidence>
<dbReference type="Proteomes" id="UP001058974">
    <property type="component" value="Chromosome 4"/>
</dbReference>
<dbReference type="GO" id="GO:0003700">
    <property type="term" value="F:DNA-binding transcription factor activity"/>
    <property type="evidence" value="ECO:0007669"/>
    <property type="project" value="InterPro"/>
</dbReference>
<keyword evidence="3" id="KW-0597">Phosphoprotein</keyword>
<reference evidence="12 13" key="1">
    <citation type="journal article" date="2022" name="Nat. Genet.">
        <title>Improved pea reference genome and pan-genome highlight genomic features and evolutionary characteristics.</title>
        <authorList>
            <person name="Yang T."/>
            <person name="Liu R."/>
            <person name="Luo Y."/>
            <person name="Hu S."/>
            <person name="Wang D."/>
            <person name="Wang C."/>
            <person name="Pandey M.K."/>
            <person name="Ge S."/>
            <person name="Xu Q."/>
            <person name="Li N."/>
            <person name="Li G."/>
            <person name="Huang Y."/>
            <person name="Saxena R.K."/>
            <person name="Ji Y."/>
            <person name="Li M."/>
            <person name="Yan X."/>
            <person name="He Y."/>
            <person name="Liu Y."/>
            <person name="Wang X."/>
            <person name="Xiang C."/>
            <person name="Varshney R.K."/>
            <person name="Ding H."/>
            <person name="Gao S."/>
            <person name="Zong X."/>
        </authorList>
    </citation>
    <scope>NUCLEOTIDE SEQUENCE [LARGE SCALE GENOMIC DNA]</scope>
    <source>
        <strain evidence="12 13">cv. Zhongwan 6</strain>
    </source>
</reference>
<dbReference type="Gramene" id="Psat04G0178100-T1">
    <property type="protein sequence ID" value="KAI5416905.1"/>
    <property type="gene ID" value="KIW84_041781"/>
</dbReference>
<comment type="subunit">
    <text evidence="2">Homotrimer.</text>
</comment>
<proteinExistence type="inferred from homology"/>
<keyword evidence="6" id="KW-0238">DNA-binding</keyword>
<dbReference type="PRINTS" id="PR00056">
    <property type="entry name" value="HSFDOMAIN"/>
</dbReference>
<dbReference type="SUPFAM" id="SSF46785">
    <property type="entry name" value="Winged helix' DNA-binding domain"/>
    <property type="match status" value="1"/>
</dbReference>
<evidence type="ECO:0000256" key="4">
    <source>
        <dbReference type="ARBA" id="ARBA00023015"/>
    </source>
</evidence>
<comment type="subcellular location">
    <subcellularLocation>
        <location evidence="1">Nucleus</location>
    </subcellularLocation>
</comment>
<feature type="domain" description="HSF-type DNA-binding" evidence="11">
    <location>
        <begin position="11"/>
        <end position="104"/>
    </location>
</feature>
<keyword evidence="4" id="KW-0805">Transcription regulation</keyword>
<evidence type="ECO:0000256" key="7">
    <source>
        <dbReference type="ARBA" id="ARBA00023163"/>
    </source>
</evidence>
<feature type="transmembrane region" description="Helical" evidence="10">
    <location>
        <begin position="107"/>
        <end position="130"/>
    </location>
</feature>
<evidence type="ECO:0000313" key="13">
    <source>
        <dbReference type="Proteomes" id="UP001058974"/>
    </source>
</evidence>
<dbReference type="AlphaFoldDB" id="A0A9D4XDL5"/>
<protein>
    <submittedName>
        <fullName evidence="12">Heat stress transcription factor A-4a</fullName>
    </submittedName>
</protein>
<dbReference type="InterPro" id="IPR000232">
    <property type="entry name" value="HSF_DNA-bd"/>
</dbReference>
<keyword evidence="7" id="KW-0804">Transcription</keyword>
<dbReference type="GO" id="GO:0006357">
    <property type="term" value="P:regulation of transcription by RNA polymerase II"/>
    <property type="evidence" value="ECO:0007669"/>
    <property type="project" value="TreeGrafter"/>
</dbReference>
<accession>A0A9D4XDL5</accession>
<name>A0A9D4XDL5_PEA</name>
<keyword evidence="10" id="KW-0812">Transmembrane</keyword>
<evidence type="ECO:0000256" key="1">
    <source>
        <dbReference type="ARBA" id="ARBA00004123"/>
    </source>
</evidence>
<dbReference type="PANTHER" id="PTHR10015">
    <property type="entry name" value="HEAT SHOCK TRANSCRIPTION FACTOR"/>
    <property type="match status" value="1"/>
</dbReference>
<dbReference type="GO" id="GO:0000978">
    <property type="term" value="F:RNA polymerase II cis-regulatory region sequence-specific DNA binding"/>
    <property type="evidence" value="ECO:0007669"/>
    <property type="project" value="TreeGrafter"/>
</dbReference>